<keyword evidence="1 2" id="KW-0378">Hydrolase</keyword>
<evidence type="ECO:0000313" key="5">
    <source>
        <dbReference type="Proteomes" id="UP000035489"/>
    </source>
</evidence>
<dbReference type="InterPro" id="IPR026875">
    <property type="entry name" value="PHydrolase_assoc_dom"/>
</dbReference>
<keyword evidence="5" id="KW-1185">Reference proteome</keyword>
<dbReference type="AlphaFoldDB" id="A0A0H1RDN8"/>
<sequence length="402" mass="46129">MRPFGERWRAPYACDPWASRGRLYPEAVSPTRSDFQRDRDRIIHSSAFRRLKHKTQVFVYHEGDHFRTRLTHTIEVSQIARALARSLGLDEDLAEALALSHDLGHTPFGHTGEDTLDECMARCGGFDHNAQALRVVTRLERRYPDYDGLNLTWETLEGLVKHNGPLLDAEGQPTLRYAEHGVPLAIMEYNAVQDLELATFASGEAQAAAIADDIAYDAHDIDDGLRAGLFKIDDLREVPFLNGILAEIDSRWPNLELSRRIHELTRRVITRFVENVVAEGDRRLAALAPESAEDIRKAGETVICFSKEMREADAAIKRFLYARMYRHPEVMRVRAQADQVLRDLFNRFKAEPELMPEEWRADLSKDDEPRLARRVADYIAGMTDRYAILEHRRLFDVTPDLR</sequence>
<comment type="caution">
    <text evidence="4">The sequence shown here is derived from an EMBL/GenBank/DDBJ whole genome shotgun (WGS) entry which is preliminary data.</text>
</comment>
<dbReference type="OrthoDB" id="9803619at2"/>
<dbReference type="SMART" id="SM00471">
    <property type="entry name" value="HDc"/>
    <property type="match status" value="1"/>
</dbReference>
<dbReference type="InterPro" id="IPR023023">
    <property type="entry name" value="dNTPase_2"/>
</dbReference>
<dbReference type="PANTHER" id="PTHR11373">
    <property type="entry name" value="DEOXYNUCLEOSIDE TRIPHOSPHATE TRIPHOSPHOHYDROLASE"/>
    <property type="match status" value="1"/>
</dbReference>
<feature type="domain" description="HD" evidence="3">
    <location>
        <begin position="69"/>
        <end position="217"/>
    </location>
</feature>
<evidence type="ECO:0000256" key="2">
    <source>
        <dbReference type="HAMAP-Rule" id="MF_01212"/>
    </source>
</evidence>
<evidence type="ECO:0000256" key="1">
    <source>
        <dbReference type="ARBA" id="ARBA00022801"/>
    </source>
</evidence>
<evidence type="ECO:0000313" key="4">
    <source>
        <dbReference type="EMBL" id="KLK90722.1"/>
    </source>
</evidence>
<dbReference type="SUPFAM" id="SSF109604">
    <property type="entry name" value="HD-domain/PDEase-like"/>
    <property type="match status" value="1"/>
</dbReference>
<dbReference type="HAMAP" id="MF_01212">
    <property type="entry name" value="dGTPase_type2"/>
    <property type="match status" value="1"/>
</dbReference>
<dbReference type="NCBIfam" id="TIGR01353">
    <property type="entry name" value="dGTP_triPase"/>
    <property type="match status" value="1"/>
</dbReference>
<dbReference type="Gene3D" id="1.10.3210.10">
    <property type="entry name" value="Hypothetical protein af1432"/>
    <property type="match status" value="1"/>
</dbReference>
<name>A0A0H1RDN8_9HYPH</name>
<reference evidence="4 5" key="1">
    <citation type="submission" date="2015-05" db="EMBL/GenBank/DDBJ databases">
        <title>Draft genome sequence of Microvirga vignae strain BR3299, a novel nitrogen fixing bacteria isolated from Brazil semi-aired region.</title>
        <authorList>
            <person name="Zilli J.E."/>
            <person name="Passos S.R."/>
            <person name="Leite J."/>
            <person name="Baldani J.I."/>
            <person name="Xavier G.R."/>
            <person name="Rumjaneck N.G."/>
            <person name="Simoes-Araujo J.L."/>
        </authorList>
    </citation>
    <scope>NUCLEOTIDE SEQUENCE [LARGE SCALE GENOMIC DNA]</scope>
    <source>
        <strain evidence="4 5">BR3299</strain>
    </source>
</reference>
<dbReference type="Pfam" id="PF13286">
    <property type="entry name" value="HD_assoc"/>
    <property type="match status" value="1"/>
</dbReference>
<dbReference type="Proteomes" id="UP000035489">
    <property type="component" value="Unassembled WGS sequence"/>
</dbReference>
<dbReference type="CDD" id="cd00077">
    <property type="entry name" value="HDc"/>
    <property type="match status" value="1"/>
</dbReference>
<dbReference type="NCBIfam" id="NF002328">
    <property type="entry name" value="PRK01286.1-3"/>
    <property type="match status" value="1"/>
</dbReference>
<dbReference type="EMBL" id="LCYG01000069">
    <property type="protein sequence ID" value="KLK90722.1"/>
    <property type="molecule type" value="Genomic_DNA"/>
</dbReference>
<gene>
    <name evidence="4" type="ORF">AA309_24245</name>
</gene>
<dbReference type="RefSeq" id="WP_047191603.1">
    <property type="nucleotide sequence ID" value="NZ_LCYG01000069.1"/>
</dbReference>
<dbReference type="Pfam" id="PF01966">
    <property type="entry name" value="HD"/>
    <property type="match status" value="1"/>
</dbReference>
<dbReference type="PROSITE" id="PS51831">
    <property type="entry name" value="HD"/>
    <property type="match status" value="1"/>
</dbReference>
<dbReference type="InterPro" id="IPR006261">
    <property type="entry name" value="dGTPase"/>
</dbReference>
<dbReference type="GO" id="GO:0008832">
    <property type="term" value="F:dGTPase activity"/>
    <property type="evidence" value="ECO:0007669"/>
    <property type="project" value="TreeGrafter"/>
</dbReference>
<organism evidence="4 5">
    <name type="scientific">Microvirga vignae</name>
    <dbReference type="NCBI Taxonomy" id="1225564"/>
    <lineage>
        <taxon>Bacteria</taxon>
        <taxon>Pseudomonadati</taxon>
        <taxon>Pseudomonadota</taxon>
        <taxon>Alphaproteobacteria</taxon>
        <taxon>Hyphomicrobiales</taxon>
        <taxon>Methylobacteriaceae</taxon>
        <taxon>Microvirga</taxon>
    </lineage>
</organism>
<dbReference type="PATRIC" id="fig|1225564.3.peg.6277"/>
<evidence type="ECO:0000259" key="3">
    <source>
        <dbReference type="PROSITE" id="PS51831"/>
    </source>
</evidence>
<dbReference type="InterPro" id="IPR003607">
    <property type="entry name" value="HD/PDEase_dom"/>
</dbReference>
<proteinExistence type="inferred from homology"/>
<dbReference type="InterPro" id="IPR006674">
    <property type="entry name" value="HD_domain"/>
</dbReference>
<dbReference type="InterPro" id="IPR050135">
    <property type="entry name" value="dGTPase-like"/>
</dbReference>
<dbReference type="NCBIfam" id="NF002326">
    <property type="entry name" value="PRK01286.1-1"/>
    <property type="match status" value="1"/>
</dbReference>
<protein>
    <recommendedName>
        <fullName evidence="2">Deoxyguanosinetriphosphate triphosphohydrolase-like protein</fullName>
    </recommendedName>
</protein>
<dbReference type="GO" id="GO:0006203">
    <property type="term" value="P:dGTP catabolic process"/>
    <property type="evidence" value="ECO:0007669"/>
    <property type="project" value="TreeGrafter"/>
</dbReference>
<accession>A0A0H1RDN8</accession>
<dbReference type="PANTHER" id="PTHR11373:SF43">
    <property type="entry name" value="DEOXYGUANOSINETRIPHOSPHATE TRIPHOSPHOHYDROLASE-LIKE PROTEIN"/>
    <property type="match status" value="1"/>
</dbReference>
<dbReference type="STRING" id="1225564.AA309_24245"/>
<comment type="similarity">
    <text evidence="2">Belongs to the dGTPase family. Type 2 subfamily.</text>
</comment>